<reference evidence="1 2" key="1">
    <citation type="submission" date="2017-12" db="EMBL/GenBank/DDBJ databases">
        <title>Confluentibacter flavum sp. nov., isolated from the saline lake.</title>
        <authorList>
            <person name="Yu L."/>
        </authorList>
    </citation>
    <scope>NUCLEOTIDE SEQUENCE [LARGE SCALE GENOMIC DNA]</scope>
    <source>
        <strain evidence="1 2">3B</strain>
    </source>
</reference>
<dbReference type="AlphaFoldDB" id="A0A2N3HKL0"/>
<sequence>MDKHNKLKVPILDPEFIEKLLPHRKPMVMVDALVFFSDKKAISKLSISPDNIFVINGVFSETGLIENMAQTAALYIGYKQFLNNKVAKDGFIGSIKSTQIISLPKLNDTISTEINVIYEIGNMILVKINSTLNGITIGISEMSTVLKDSNI</sequence>
<name>A0A2N3HKL0_9FLAO</name>
<dbReference type="SUPFAM" id="SSF54637">
    <property type="entry name" value="Thioesterase/thiol ester dehydrase-isomerase"/>
    <property type="match status" value="1"/>
</dbReference>
<dbReference type="InterPro" id="IPR029069">
    <property type="entry name" value="HotDog_dom_sf"/>
</dbReference>
<protein>
    <submittedName>
        <fullName evidence="1">Uncharacterized protein</fullName>
    </submittedName>
</protein>
<comment type="caution">
    <text evidence="1">The sequence shown here is derived from an EMBL/GenBank/DDBJ whole genome shotgun (WGS) entry which is preliminary data.</text>
</comment>
<proteinExistence type="predicted"/>
<evidence type="ECO:0000313" key="2">
    <source>
        <dbReference type="Proteomes" id="UP000233435"/>
    </source>
</evidence>
<dbReference type="Pfam" id="PF22817">
    <property type="entry name" value="ApeP-like"/>
    <property type="match status" value="1"/>
</dbReference>
<evidence type="ECO:0000313" key="1">
    <source>
        <dbReference type="EMBL" id="PKQ45477.1"/>
    </source>
</evidence>
<dbReference type="InterPro" id="IPR016776">
    <property type="entry name" value="ApeP-like_dehydratase"/>
</dbReference>
<organism evidence="1 2">
    <name type="scientific">Confluentibacter flavum</name>
    <dbReference type="NCBI Taxonomy" id="1909700"/>
    <lineage>
        <taxon>Bacteria</taxon>
        <taxon>Pseudomonadati</taxon>
        <taxon>Bacteroidota</taxon>
        <taxon>Flavobacteriia</taxon>
        <taxon>Flavobacteriales</taxon>
        <taxon>Flavobacteriaceae</taxon>
        <taxon>Confluentibacter</taxon>
    </lineage>
</organism>
<dbReference type="Gene3D" id="3.10.129.10">
    <property type="entry name" value="Hotdog Thioesterase"/>
    <property type="match status" value="1"/>
</dbReference>
<keyword evidence="2" id="KW-1185">Reference proteome</keyword>
<dbReference type="Proteomes" id="UP000233435">
    <property type="component" value="Unassembled WGS sequence"/>
</dbReference>
<gene>
    <name evidence="1" type="ORF">CSW08_07910</name>
</gene>
<dbReference type="RefSeq" id="WP_106659367.1">
    <property type="nucleotide sequence ID" value="NZ_PJEO01000024.1"/>
</dbReference>
<accession>A0A2N3HKL0</accession>
<dbReference type="OrthoDB" id="826697at2"/>
<dbReference type="EMBL" id="PJEO01000024">
    <property type="protein sequence ID" value="PKQ45477.1"/>
    <property type="molecule type" value="Genomic_DNA"/>
</dbReference>